<dbReference type="Proteomes" id="UP000032067">
    <property type="component" value="Unassembled WGS sequence"/>
</dbReference>
<organism evidence="5 6">
    <name type="scientific">Variovorax paradoxus</name>
    <dbReference type="NCBI Taxonomy" id="34073"/>
    <lineage>
        <taxon>Bacteria</taxon>
        <taxon>Pseudomonadati</taxon>
        <taxon>Pseudomonadota</taxon>
        <taxon>Betaproteobacteria</taxon>
        <taxon>Burkholderiales</taxon>
        <taxon>Comamonadaceae</taxon>
        <taxon>Variovorax</taxon>
    </lineage>
</organism>
<keyword evidence="1" id="KW-0719">Serine esterase</keyword>
<dbReference type="AlphaFoldDB" id="A0A0D0MWZ7"/>
<evidence type="ECO:0008006" key="7">
    <source>
        <dbReference type="Google" id="ProtNLM"/>
    </source>
</evidence>
<keyword evidence="4" id="KW-1015">Disulfide bond</keyword>
<evidence type="ECO:0000256" key="4">
    <source>
        <dbReference type="ARBA" id="ARBA00023157"/>
    </source>
</evidence>
<evidence type="ECO:0000313" key="6">
    <source>
        <dbReference type="Proteomes" id="UP000032067"/>
    </source>
</evidence>
<evidence type="ECO:0000256" key="1">
    <source>
        <dbReference type="ARBA" id="ARBA00022487"/>
    </source>
</evidence>
<evidence type="ECO:0000256" key="2">
    <source>
        <dbReference type="ARBA" id="ARBA00022729"/>
    </source>
</evidence>
<evidence type="ECO:0000256" key="3">
    <source>
        <dbReference type="ARBA" id="ARBA00022801"/>
    </source>
</evidence>
<dbReference type="Pfam" id="PF07519">
    <property type="entry name" value="Tannase"/>
    <property type="match status" value="1"/>
</dbReference>
<dbReference type="InterPro" id="IPR011118">
    <property type="entry name" value="Tannase/feruloyl_esterase"/>
</dbReference>
<dbReference type="PANTHER" id="PTHR33938">
    <property type="entry name" value="FERULOYL ESTERASE B-RELATED"/>
    <property type="match status" value="1"/>
</dbReference>
<dbReference type="EMBL" id="JXQQ01000010">
    <property type="protein sequence ID" value="KIQ35404.1"/>
    <property type="molecule type" value="Genomic_DNA"/>
</dbReference>
<evidence type="ECO:0000313" key="5">
    <source>
        <dbReference type="EMBL" id="KIQ35404.1"/>
    </source>
</evidence>
<accession>A0A0D0MWZ7</accession>
<proteinExistence type="predicted"/>
<comment type="caution">
    <text evidence="5">The sequence shown here is derived from an EMBL/GenBank/DDBJ whole genome shotgun (WGS) entry which is preliminary data.</text>
</comment>
<sequence>MIGSGLARIGADHDKAAIAAFITAGKKLISWHDGSDGLLSPNDHYRNWTTMTDIAKFNGLSDPSTATRFFIIPGGSHSAGQTLQEVDWASSIMGWVEDGIAPTQMTYTFRSGTTTRSLPVCQYPQYPKYKGSGDINGLSSYSCES</sequence>
<reference evidence="5 6" key="1">
    <citation type="submission" date="2014-12" db="EMBL/GenBank/DDBJ databases">
        <title>16Stimator: statistical estimation of ribosomal gene copy numbers from draft genome assemblies.</title>
        <authorList>
            <person name="Perisin M.A."/>
            <person name="Vetter M."/>
            <person name="Gilbert J.A."/>
            <person name="Bergelson J."/>
        </authorList>
    </citation>
    <scope>NUCLEOTIDE SEQUENCE [LARGE SCALE GENOMIC DNA]</scope>
    <source>
        <strain evidence="5 6">MEDvA23</strain>
    </source>
</reference>
<name>A0A0D0MWZ7_VARPD</name>
<keyword evidence="3" id="KW-0378">Hydrolase</keyword>
<gene>
    <name evidence="5" type="ORF">RT97_06045</name>
</gene>
<protein>
    <recommendedName>
        <fullName evidence="7">Tannase and feruloyl esterase</fullName>
    </recommendedName>
</protein>
<keyword evidence="2" id="KW-0732">Signal</keyword>
<dbReference type="PANTHER" id="PTHR33938:SF15">
    <property type="entry name" value="FERULOYL ESTERASE B-RELATED"/>
    <property type="match status" value="1"/>
</dbReference>
<dbReference type="GO" id="GO:0052689">
    <property type="term" value="F:carboxylic ester hydrolase activity"/>
    <property type="evidence" value="ECO:0007669"/>
    <property type="project" value="UniProtKB-KW"/>
</dbReference>